<dbReference type="GO" id="GO:0005634">
    <property type="term" value="C:nucleus"/>
    <property type="evidence" value="ECO:0007669"/>
    <property type="project" value="TreeGrafter"/>
</dbReference>
<evidence type="ECO:0000313" key="7">
    <source>
        <dbReference type="Proteomes" id="UP001347796"/>
    </source>
</evidence>
<protein>
    <recommendedName>
        <fullName evidence="5">BZIP domain-containing protein</fullName>
    </recommendedName>
</protein>
<name>A0AAN8PPH0_PATCE</name>
<dbReference type="AlphaFoldDB" id="A0AAN8PPH0"/>
<dbReference type="SUPFAM" id="SSF57959">
    <property type="entry name" value="Leucine zipper domain"/>
    <property type="match status" value="1"/>
</dbReference>
<keyword evidence="3" id="KW-0804">Transcription</keyword>
<dbReference type="EMBL" id="JAZGQO010000007">
    <property type="protein sequence ID" value="KAK6181032.1"/>
    <property type="molecule type" value="Genomic_DNA"/>
</dbReference>
<keyword evidence="7" id="KW-1185">Reference proteome</keyword>
<keyword evidence="2" id="KW-0238">DNA-binding</keyword>
<dbReference type="InterPro" id="IPR000837">
    <property type="entry name" value="AP-1"/>
</dbReference>
<dbReference type="PROSITE" id="PS00036">
    <property type="entry name" value="BZIP_BASIC"/>
    <property type="match status" value="1"/>
</dbReference>
<keyword evidence="4" id="KW-0175">Coiled coil</keyword>
<organism evidence="6 7">
    <name type="scientific">Patella caerulea</name>
    <name type="common">Rayed Mediterranean limpet</name>
    <dbReference type="NCBI Taxonomy" id="87958"/>
    <lineage>
        <taxon>Eukaryota</taxon>
        <taxon>Metazoa</taxon>
        <taxon>Spiralia</taxon>
        <taxon>Lophotrochozoa</taxon>
        <taxon>Mollusca</taxon>
        <taxon>Gastropoda</taxon>
        <taxon>Patellogastropoda</taxon>
        <taxon>Patelloidea</taxon>
        <taxon>Patellidae</taxon>
        <taxon>Patella</taxon>
    </lineage>
</organism>
<evidence type="ECO:0000256" key="2">
    <source>
        <dbReference type="ARBA" id="ARBA00023125"/>
    </source>
</evidence>
<dbReference type="PANTHER" id="PTHR23351:SF24">
    <property type="entry name" value="ACTIVATING TRANSCRIPTION FACTOR 3-RELATED"/>
    <property type="match status" value="1"/>
</dbReference>
<feature type="domain" description="BZIP" evidence="5">
    <location>
        <begin position="85"/>
        <end position="148"/>
    </location>
</feature>
<evidence type="ECO:0000313" key="6">
    <source>
        <dbReference type="EMBL" id="KAK6181032.1"/>
    </source>
</evidence>
<dbReference type="Gene3D" id="1.20.5.170">
    <property type="match status" value="1"/>
</dbReference>
<proteinExistence type="predicted"/>
<evidence type="ECO:0000256" key="1">
    <source>
        <dbReference type="ARBA" id="ARBA00023015"/>
    </source>
</evidence>
<dbReference type="PANTHER" id="PTHR23351">
    <property type="entry name" value="FOS TRANSCRIPTION FACTOR-RELATED"/>
    <property type="match status" value="1"/>
</dbReference>
<reference evidence="6 7" key="1">
    <citation type="submission" date="2024-01" db="EMBL/GenBank/DDBJ databases">
        <title>The genome of the rayed Mediterranean limpet Patella caerulea (Linnaeus, 1758).</title>
        <authorList>
            <person name="Anh-Thu Weber A."/>
            <person name="Halstead-Nussloch G."/>
        </authorList>
    </citation>
    <scope>NUCLEOTIDE SEQUENCE [LARGE SCALE GENOMIC DNA]</scope>
    <source>
        <strain evidence="6">AATW-2023a</strain>
        <tissue evidence="6">Whole specimen</tissue>
    </source>
</reference>
<dbReference type="Pfam" id="PF07716">
    <property type="entry name" value="bZIP_2"/>
    <property type="match status" value="1"/>
</dbReference>
<gene>
    <name evidence="6" type="ORF">SNE40_008976</name>
</gene>
<dbReference type="SMART" id="SM00338">
    <property type="entry name" value="BRLZ"/>
    <property type="match status" value="1"/>
</dbReference>
<dbReference type="PRINTS" id="PR00042">
    <property type="entry name" value="LEUZIPPRFOS"/>
</dbReference>
<dbReference type="InterPro" id="IPR046347">
    <property type="entry name" value="bZIP_sf"/>
</dbReference>
<feature type="coiled-coil region" evidence="4">
    <location>
        <begin position="103"/>
        <end position="144"/>
    </location>
</feature>
<evidence type="ECO:0000256" key="3">
    <source>
        <dbReference type="ARBA" id="ARBA00023163"/>
    </source>
</evidence>
<dbReference type="Proteomes" id="UP001347796">
    <property type="component" value="Unassembled WGS sequence"/>
</dbReference>
<accession>A0AAN8PPH0</accession>
<dbReference type="PROSITE" id="PS50217">
    <property type="entry name" value="BZIP"/>
    <property type="match status" value="1"/>
</dbReference>
<evidence type="ECO:0000256" key="4">
    <source>
        <dbReference type="SAM" id="Coils"/>
    </source>
</evidence>
<keyword evidence="1" id="KW-0805">Transcription regulation</keyword>
<dbReference type="GO" id="GO:0000978">
    <property type="term" value="F:RNA polymerase II cis-regulatory region sequence-specific DNA binding"/>
    <property type="evidence" value="ECO:0007669"/>
    <property type="project" value="TreeGrafter"/>
</dbReference>
<comment type="caution">
    <text evidence="6">The sequence shown here is derived from an EMBL/GenBank/DDBJ whole genome shotgun (WGS) entry which is preliminary data.</text>
</comment>
<dbReference type="InterPro" id="IPR004827">
    <property type="entry name" value="bZIP"/>
</dbReference>
<dbReference type="GO" id="GO:0000981">
    <property type="term" value="F:DNA-binding transcription factor activity, RNA polymerase II-specific"/>
    <property type="evidence" value="ECO:0007669"/>
    <property type="project" value="TreeGrafter"/>
</dbReference>
<sequence>MQLMNELLDNAKISFSSVCNDVSLENLDYQLANAALEVFKSGNMTPLIKEELKTKIQASRLKRGKDELTVEFKSEQKYELSDEEKARISKRKEANRLAAVRFRQRRKSKEQQLSEECDSLEARNAALLRELEDLQRQKGGLLEAISQIRSPP</sequence>
<evidence type="ECO:0000259" key="5">
    <source>
        <dbReference type="PROSITE" id="PS50217"/>
    </source>
</evidence>